<feature type="domain" description="DUF8155" evidence="2">
    <location>
        <begin position="7"/>
        <end position="50"/>
    </location>
</feature>
<evidence type="ECO:0000313" key="3">
    <source>
        <dbReference type="EMBL" id="QLH80090.1"/>
    </source>
</evidence>
<reference evidence="3 4" key="1">
    <citation type="submission" date="2020-07" db="EMBL/GenBank/DDBJ databases">
        <title>Halosimplex litoreum sp. nov. and Halosimplex rubrum sp. nov., isolated from different salt environments.</title>
        <authorList>
            <person name="Cui H."/>
        </authorList>
    </citation>
    <scope>NUCLEOTIDE SEQUENCE [LARGE SCALE GENOMIC DNA]</scope>
    <source>
        <strain evidence="3 4">R2</strain>
    </source>
</reference>
<name>A0A7D5T796_9EURY</name>
<gene>
    <name evidence="3" type="ORF">HZS54_07635</name>
</gene>
<feature type="region of interest" description="Disordered" evidence="1">
    <location>
        <begin position="1"/>
        <end position="109"/>
    </location>
</feature>
<dbReference type="EMBL" id="CP058909">
    <property type="protein sequence ID" value="QLH80090.1"/>
    <property type="molecule type" value="Genomic_DNA"/>
</dbReference>
<protein>
    <recommendedName>
        <fullName evidence="2">DUF8155 domain-containing protein</fullName>
    </recommendedName>
</protein>
<dbReference type="RefSeq" id="WP_179917553.1">
    <property type="nucleotide sequence ID" value="NZ_CP058909.1"/>
</dbReference>
<dbReference type="InterPro" id="IPR058817">
    <property type="entry name" value="DUF8155_C"/>
</dbReference>
<organism evidence="3 4">
    <name type="scientific">Halosimplex pelagicum</name>
    <dbReference type="NCBI Taxonomy" id="869886"/>
    <lineage>
        <taxon>Archaea</taxon>
        <taxon>Methanobacteriati</taxon>
        <taxon>Methanobacteriota</taxon>
        <taxon>Stenosarchaea group</taxon>
        <taxon>Halobacteria</taxon>
        <taxon>Halobacteriales</taxon>
        <taxon>Haloarculaceae</taxon>
        <taxon>Halosimplex</taxon>
    </lineage>
</organism>
<keyword evidence="4" id="KW-1185">Reference proteome</keyword>
<dbReference type="AlphaFoldDB" id="A0A7D5T796"/>
<proteinExistence type="predicted"/>
<feature type="compositionally biased region" description="Low complexity" evidence="1">
    <location>
        <begin position="40"/>
        <end position="64"/>
    </location>
</feature>
<feature type="compositionally biased region" description="Low complexity" evidence="1">
    <location>
        <begin position="78"/>
        <end position="102"/>
    </location>
</feature>
<sequence length="109" mass="11382">MSSSLTVAAGDTYAVLDRPVHPAPGERFAGLAATDGDGDPLGVLDGGLPRSSASSRARSYLSARASRRPNATCRWGRQTRTAGSRSAATRSTTRSETARSASMESSRPR</sequence>
<dbReference type="GeneID" id="56082450"/>
<evidence type="ECO:0000259" key="2">
    <source>
        <dbReference type="Pfam" id="PF26483"/>
    </source>
</evidence>
<dbReference type="Pfam" id="PF26483">
    <property type="entry name" value="DUF8155_C"/>
    <property type="match status" value="1"/>
</dbReference>
<evidence type="ECO:0000256" key="1">
    <source>
        <dbReference type="SAM" id="MobiDB-lite"/>
    </source>
</evidence>
<dbReference type="KEGG" id="hpel:HZS54_07635"/>
<evidence type="ECO:0000313" key="4">
    <source>
        <dbReference type="Proteomes" id="UP000509346"/>
    </source>
</evidence>
<accession>A0A7D5T796</accession>
<dbReference type="Proteomes" id="UP000509346">
    <property type="component" value="Chromosome"/>
</dbReference>